<dbReference type="Proteomes" id="UP001589750">
    <property type="component" value="Unassembled WGS sequence"/>
</dbReference>
<evidence type="ECO:0000313" key="2">
    <source>
        <dbReference type="EMBL" id="MFB9315361.1"/>
    </source>
</evidence>
<proteinExistence type="predicted"/>
<evidence type="ECO:0000256" key="1">
    <source>
        <dbReference type="SAM" id="SignalP"/>
    </source>
</evidence>
<name>A0ABV5KF46_9ACTN</name>
<dbReference type="RefSeq" id="WP_140009305.1">
    <property type="nucleotide sequence ID" value="NZ_JBHMDG010000034.1"/>
</dbReference>
<keyword evidence="1" id="KW-0732">Signal</keyword>
<feature type="chain" id="PRO_5046830087" evidence="1">
    <location>
        <begin position="35"/>
        <end position="344"/>
    </location>
</feature>
<accession>A0ABV5KF46</accession>
<evidence type="ECO:0000313" key="3">
    <source>
        <dbReference type="Proteomes" id="UP001589750"/>
    </source>
</evidence>
<comment type="caution">
    <text evidence="2">The sequence shown here is derived from an EMBL/GenBank/DDBJ whole genome shotgun (WGS) entry which is preliminary data.</text>
</comment>
<feature type="signal peptide" evidence="1">
    <location>
        <begin position="1"/>
        <end position="34"/>
    </location>
</feature>
<organism evidence="2 3">
    <name type="scientific">Nocardioides plantarum</name>
    <dbReference type="NCBI Taxonomy" id="29299"/>
    <lineage>
        <taxon>Bacteria</taxon>
        <taxon>Bacillati</taxon>
        <taxon>Actinomycetota</taxon>
        <taxon>Actinomycetes</taxon>
        <taxon>Propionibacteriales</taxon>
        <taxon>Nocardioidaceae</taxon>
        <taxon>Nocardioides</taxon>
    </lineage>
</organism>
<sequence length="344" mass="35999">MNTQRRQRWLVLVGAAVLVGTGLGPVATPGPAGADDGEQRTTQRTADGMVVETITRGDTTVTTYGASGAQVQWEAAGPDEALVGVTMPTSPSSGSTLASDAVAPTVYEMSLASGMSAAQACEFARDLDAQGCRTSAQVEAAATRTAATPTAATPTSATPTAATRTAGVSAAASSIHDSFCYDFKTTKGDGTKYNHACVVRYLDASNSKYVWMANKMKATGWVKNPGAMYDRLKGVGIRLEYVSERSTAVDWDPYSSESIGSCRSTDVSVEGKNGASYSSSTEMCPDRLNPWASEDFQYFGAKWTSSGQAPADETRGVVATSLQRISKGSAGGSRASIHAWLKWS</sequence>
<protein>
    <submittedName>
        <fullName evidence="2">Uncharacterized protein</fullName>
    </submittedName>
</protein>
<reference evidence="2 3" key="1">
    <citation type="submission" date="2024-09" db="EMBL/GenBank/DDBJ databases">
        <authorList>
            <person name="Sun Q."/>
            <person name="Mori K."/>
        </authorList>
    </citation>
    <scope>NUCLEOTIDE SEQUENCE [LARGE SCALE GENOMIC DNA]</scope>
    <source>
        <strain evidence="2 3">JCM 9626</strain>
    </source>
</reference>
<dbReference type="EMBL" id="JBHMDG010000034">
    <property type="protein sequence ID" value="MFB9315361.1"/>
    <property type="molecule type" value="Genomic_DNA"/>
</dbReference>
<gene>
    <name evidence="2" type="ORF">ACFFRI_20100</name>
</gene>
<keyword evidence="3" id="KW-1185">Reference proteome</keyword>